<dbReference type="AlphaFoldDB" id="A0A7C3IY96"/>
<feature type="transmembrane region" description="Helical" evidence="1">
    <location>
        <begin position="41"/>
        <end position="61"/>
    </location>
</feature>
<sequence length="77" mass="8373">MIEKFRNRIRGIQAFAIAASSMPLFYLLSAPCGLSCTACPISGMCVTAYPVFIAFVLAAKLRSKLKNAFRIILDALS</sequence>
<keyword evidence="1" id="KW-0472">Membrane</keyword>
<evidence type="ECO:0000313" key="2">
    <source>
        <dbReference type="EMBL" id="HFK21134.1"/>
    </source>
</evidence>
<name>A0A7C3IY96_9CREN</name>
<comment type="caution">
    <text evidence="2">The sequence shown here is derived from an EMBL/GenBank/DDBJ whole genome shotgun (WGS) entry which is preliminary data.</text>
</comment>
<gene>
    <name evidence="2" type="ORF">ENS19_07670</name>
</gene>
<dbReference type="EMBL" id="DSTX01000013">
    <property type="protein sequence ID" value="HFK21134.1"/>
    <property type="molecule type" value="Genomic_DNA"/>
</dbReference>
<protein>
    <submittedName>
        <fullName evidence="2">Uncharacterized protein</fullName>
    </submittedName>
</protein>
<feature type="transmembrane region" description="Helical" evidence="1">
    <location>
        <begin position="12"/>
        <end position="29"/>
    </location>
</feature>
<organism evidence="2">
    <name type="scientific">Candidatus Methanomethylicus mesodigestus</name>
    <dbReference type="NCBI Taxonomy" id="1867258"/>
    <lineage>
        <taxon>Archaea</taxon>
        <taxon>Thermoproteota</taxon>
        <taxon>Methanosuratincolia</taxon>
        <taxon>Candidatus Methanomethylicales</taxon>
        <taxon>Candidatus Methanomethylicaceae</taxon>
        <taxon>Candidatus Methanomethylicus</taxon>
    </lineage>
</organism>
<keyword evidence="1" id="KW-0812">Transmembrane</keyword>
<keyword evidence="1" id="KW-1133">Transmembrane helix</keyword>
<proteinExistence type="predicted"/>
<reference evidence="2" key="1">
    <citation type="journal article" date="2020" name="mSystems">
        <title>Genome- and Community-Level Interaction Insights into Carbon Utilization and Element Cycling Functions of Hydrothermarchaeota in Hydrothermal Sediment.</title>
        <authorList>
            <person name="Zhou Z."/>
            <person name="Liu Y."/>
            <person name="Xu W."/>
            <person name="Pan J."/>
            <person name="Luo Z.H."/>
            <person name="Li M."/>
        </authorList>
    </citation>
    <scope>NUCLEOTIDE SEQUENCE [LARGE SCALE GENOMIC DNA]</scope>
    <source>
        <strain evidence="2">SpSt-468</strain>
    </source>
</reference>
<evidence type="ECO:0000256" key="1">
    <source>
        <dbReference type="SAM" id="Phobius"/>
    </source>
</evidence>
<accession>A0A7C3IY96</accession>